<dbReference type="AlphaFoldDB" id="A0A1F8CTQ9"/>
<dbReference type="InterPro" id="IPR022148">
    <property type="entry name" value="CopG_antitoxin"/>
</dbReference>
<dbReference type="EMBL" id="MGHY01000009">
    <property type="protein sequence ID" value="OGM79714.1"/>
    <property type="molecule type" value="Genomic_DNA"/>
</dbReference>
<comment type="caution">
    <text evidence="1">The sequence shown here is derived from an EMBL/GenBank/DDBJ whole genome shotgun (WGS) entry which is preliminary data.</text>
</comment>
<evidence type="ECO:0000313" key="1">
    <source>
        <dbReference type="EMBL" id="OGM79714.1"/>
    </source>
</evidence>
<organism evidence="1 2">
    <name type="scientific">Candidatus Woesebacteria bacterium RIFOXYB1_FULL_38_16</name>
    <dbReference type="NCBI Taxonomy" id="1802538"/>
    <lineage>
        <taxon>Bacteria</taxon>
        <taxon>Candidatus Woeseibacteriota</taxon>
    </lineage>
</organism>
<dbReference type="Pfam" id="PF12441">
    <property type="entry name" value="CopG_antitoxin"/>
    <property type="match status" value="1"/>
</dbReference>
<dbReference type="Proteomes" id="UP000178999">
    <property type="component" value="Unassembled WGS sequence"/>
</dbReference>
<name>A0A1F8CTQ9_9BACT</name>
<sequence>MTKHSKSIPNFKNEDEEREFWSSHDLTDYLDSFEPIILDLSHLKPSTQSISLRLPSYLLMRIKQLANSRDVPYQSLMKIFLAERVDKELQRKTHNV</sequence>
<protein>
    <recommendedName>
        <fullName evidence="3">CopG family transcriptional regulator</fullName>
    </recommendedName>
</protein>
<evidence type="ECO:0008006" key="3">
    <source>
        <dbReference type="Google" id="ProtNLM"/>
    </source>
</evidence>
<reference evidence="1 2" key="1">
    <citation type="journal article" date="2016" name="Nat. Commun.">
        <title>Thousands of microbial genomes shed light on interconnected biogeochemical processes in an aquifer system.</title>
        <authorList>
            <person name="Anantharaman K."/>
            <person name="Brown C.T."/>
            <person name="Hug L.A."/>
            <person name="Sharon I."/>
            <person name="Castelle C.J."/>
            <person name="Probst A.J."/>
            <person name="Thomas B.C."/>
            <person name="Singh A."/>
            <person name="Wilkins M.J."/>
            <person name="Karaoz U."/>
            <person name="Brodie E.L."/>
            <person name="Williams K.H."/>
            <person name="Hubbard S.S."/>
            <person name="Banfield J.F."/>
        </authorList>
    </citation>
    <scope>NUCLEOTIDE SEQUENCE [LARGE SCALE GENOMIC DNA]</scope>
</reference>
<proteinExistence type="predicted"/>
<accession>A0A1F8CTQ9</accession>
<dbReference type="STRING" id="1802538.A2382_01895"/>
<evidence type="ECO:0000313" key="2">
    <source>
        <dbReference type="Proteomes" id="UP000178999"/>
    </source>
</evidence>
<gene>
    <name evidence="1" type="ORF">A2382_01895</name>
</gene>